<dbReference type="RefSeq" id="WP_350791997.1">
    <property type="nucleotide sequence ID" value="NZ_JBEPEK010000832.1"/>
</dbReference>
<keyword evidence="2" id="KW-1185">Reference proteome</keyword>
<evidence type="ECO:0000313" key="2">
    <source>
        <dbReference type="Proteomes" id="UP001474181"/>
    </source>
</evidence>
<reference evidence="1 2" key="1">
    <citation type="submission" date="2024-06" db="EMBL/GenBank/DDBJ databases">
        <title>The Natural Products Discovery Center: Release of the First 8490 Sequenced Strains for Exploring Actinobacteria Biosynthetic Diversity.</title>
        <authorList>
            <person name="Kalkreuter E."/>
            <person name="Kautsar S.A."/>
            <person name="Yang D."/>
            <person name="Bader C.D."/>
            <person name="Teijaro C.N."/>
            <person name="Fluegel L."/>
            <person name="Davis C.M."/>
            <person name="Simpson J.R."/>
            <person name="Lauterbach L."/>
            <person name="Steele A.D."/>
            <person name="Gui C."/>
            <person name="Meng S."/>
            <person name="Li G."/>
            <person name="Viehrig K."/>
            <person name="Ye F."/>
            <person name="Su P."/>
            <person name="Kiefer A.F."/>
            <person name="Nichols A."/>
            <person name="Cepeda A.J."/>
            <person name="Yan W."/>
            <person name="Fan B."/>
            <person name="Jiang Y."/>
            <person name="Adhikari A."/>
            <person name="Zheng C.-J."/>
            <person name="Schuster L."/>
            <person name="Cowan T.M."/>
            <person name="Smanski M.J."/>
            <person name="Chevrette M.G."/>
            <person name="De Carvalho L.P.S."/>
            <person name="Shen B."/>
        </authorList>
    </citation>
    <scope>NUCLEOTIDE SEQUENCE [LARGE SCALE GENOMIC DNA]</scope>
    <source>
        <strain evidence="1 2">NPDC000234</strain>
    </source>
</reference>
<evidence type="ECO:0000313" key="1">
    <source>
        <dbReference type="EMBL" id="MER7187520.1"/>
    </source>
</evidence>
<proteinExistence type="predicted"/>
<sequence length="175" mass="19035">MARQWLSVSLYGGIGAPRELPAVVGRVARHVRVSDPDGCFFFSRDGDPAGGSVDLWVDTRARTRIEVAKLLRGGAPESGWRLSAERLVARPVRHPHESDRDVMDELAAVASELALAVQPDGLPGPRAAYDLAVAHLSFLTELIEPDARAGLLFQCWQHWSAGLPPWRRVELAAGA</sequence>
<dbReference type="EMBL" id="JBEPEK010000832">
    <property type="protein sequence ID" value="MER7187520.1"/>
    <property type="molecule type" value="Genomic_DNA"/>
</dbReference>
<dbReference type="Proteomes" id="UP001474181">
    <property type="component" value="Unassembled WGS sequence"/>
</dbReference>
<feature type="non-terminal residue" evidence="1">
    <location>
        <position position="175"/>
    </location>
</feature>
<accession>A0ABV1XER8</accession>
<comment type="caution">
    <text evidence="1">The sequence shown here is derived from an EMBL/GenBank/DDBJ whole genome shotgun (WGS) entry which is preliminary data.</text>
</comment>
<protein>
    <submittedName>
        <fullName evidence="1">Uncharacterized protein</fullName>
    </submittedName>
</protein>
<organism evidence="1 2">
    <name type="scientific">Streptomyces hyaluromycini</name>
    <dbReference type="NCBI Taxonomy" id="1377993"/>
    <lineage>
        <taxon>Bacteria</taxon>
        <taxon>Bacillati</taxon>
        <taxon>Actinomycetota</taxon>
        <taxon>Actinomycetes</taxon>
        <taxon>Kitasatosporales</taxon>
        <taxon>Streptomycetaceae</taxon>
        <taxon>Streptomyces</taxon>
    </lineage>
</organism>
<name>A0ABV1XER8_9ACTN</name>
<gene>
    <name evidence="1" type="ORF">ABT404_50070</name>
</gene>